<keyword evidence="4" id="KW-1185">Reference proteome</keyword>
<feature type="transmembrane region" description="Helical" evidence="2">
    <location>
        <begin position="7"/>
        <end position="27"/>
    </location>
</feature>
<evidence type="ECO:0000256" key="2">
    <source>
        <dbReference type="SAM" id="Phobius"/>
    </source>
</evidence>
<feature type="compositionally biased region" description="Polar residues" evidence="1">
    <location>
        <begin position="550"/>
        <end position="560"/>
    </location>
</feature>
<dbReference type="InterPro" id="IPR015915">
    <property type="entry name" value="Kelch-typ_b-propeller"/>
</dbReference>
<name>A0A015IKT7_RHIIW</name>
<dbReference type="PANTHER" id="PTHR23244">
    <property type="entry name" value="KELCH REPEAT DOMAIN"/>
    <property type="match status" value="1"/>
</dbReference>
<feature type="transmembrane region" description="Helical" evidence="2">
    <location>
        <begin position="384"/>
        <end position="408"/>
    </location>
</feature>
<dbReference type="Gene3D" id="2.120.10.80">
    <property type="entry name" value="Kelch-type beta propeller"/>
    <property type="match status" value="2"/>
</dbReference>
<feature type="region of interest" description="Disordered" evidence="1">
    <location>
        <begin position="547"/>
        <end position="682"/>
    </location>
</feature>
<dbReference type="SMR" id="A0A015IKT7"/>
<comment type="caution">
    <text evidence="3">The sequence shown here is derived from an EMBL/GenBank/DDBJ whole genome shotgun (WGS) entry which is preliminary data.</text>
</comment>
<dbReference type="InterPro" id="IPR011043">
    <property type="entry name" value="Gal_Oxase/kelch_b-propeller"/>
</dbReference>
<evidence type="ECO:0000256" key="1">
    <source>
        <dbReference type="SAM" id="MobiDB-lite"/>
    </source>
</evidence>
<dbReference type="Proteomes" id="UP000022910">
    <property type="component" value="Unassembled WGS sequence"/>
</dbReference>
<evidence type="ECO:0000313" key="4">
    <source>
        <dbReference type="Proteomes" id="UP000022910"/>
    </source>
</evidence>
<dbReference type="Pfam" id="PF24681">
    <property type="entry name" value="Kelch_KLHDC2_KLHL20_DRC7"/>
    <property type="match status" value="1"/>
</dbReference>
<feature type="compositionally biased region" description="Acidic residues" evidence="1">
    <location>
        <begin position="608"/>
        <end position="682"/>
    </location>
</feature>
<dbReference type="AlphaFoldDB" id="A0A015IKT7"/>
<dbReference type="SUPFAM" id="SSF50965">
    <property type="entry name" value="Galactose oxidase, central domain"/>
    <property type="match status" value="1"/>
</dbReference>
<keyword evidence="2" id="KW-0472">Membrane</keyword>
<proteinExistence type="predicted"/>
<organism evidence="3 4">
    <name type="scientific">Rhizophagus irregularis (strain DAOM 197198w)</name>
    <name type="common">Glomus intraradices</name>
    <dbReference type="NCBI Taxonomy" id="1432141"/>
    <lineage>
        <taxon>Eukaryota</taxon>
        <taxon>Fungi</taxon>
        <taxon>Fungi incertae sedis</taxon>
        <taxon>Mucoromycota</taxon>
        <taxon>Glomeromycotina</taxon>
        <taxon>Glomeromycetes</taxon>
        <taxon>Glomerales</taxon>
        <taxon>Glomeraceae</taxon>
        <taxon>Rhizophagus</taxon>
    </lineage>
</organism>
<dbReference type="PANTHER" id="PTHR23244:SF471">
    <property type="entry name" value="GUANINE NUCLEOTIDE-BINDING PROTEIN SUBUNIT BETA 1-RELATED"/>
    <property type="match status" value="1"/>
</dbReference>
<dbReference type="EMBL" id="JEMT01027241">
    <property type="protein sequence ID" value="EXX57787.1"/>
    <property type="molecule type" value="Genomic_DNA"/>
</dbReference>
<keyword evidence="2" id="KW-0812">Transmembrane</keyword>
<gene>
    <name evidence="3" type="ORF">RirG_203820</name>
</gene>
<sequence length="682" mass="75411">MIVIKIIIYFIFFLLNFLNLILGAPILTTNISPRWGHTATLVGTRIYFIGGRTLGNVLATEFLSLDVSKSFTSLQPEWFSFDTVGVPKALGHTAVKGGPNNDQIIIFGGSVDDPVTALTSSLYVYDTVNDEFTNLKLPNGPNRRYDHSAVTSPSGKMLIYGGYVDQWTGSPKALMTSELWELNTINLNTWNGFPSISNSPGLRRSHTASIIENKMYILGGVVSNTPLGMNVIYVFNLLNNVWEVNTATGDVPLPRREFSSVVANEKIIIYGGTDVSRSELYGDVAILDTNTWTWSKQETTNSPPNRSGHTATLVGANMIVAFGSTDSSTIDSSIYILNIINWSWDTQYVPMELPSDDSFTTMKNITNPNINRKNNANNADTTRIYLIVIIVLAVVCGILFIIIIWYVIYKLIDDYKIRAGIHLVGHPYESNPIQSAEPQQPTRPRPAFLCLGRSNKRDKHYSTQSTQSAQGLVNNYSIPTSPSTGPSTPHTMTMNNNRYSNNSGSGTFNRHSFASGVGGAGGIGNIGPFTRFSGVGKVTFSDQPEMFQYSPESEGSNISPFDTFDDDSEPVNKKDRLRVSGNIKPKGSVDDIPYQFGTLYVSNPDQKESEDEDDDDDEEGYEEEEESNEDEEGEDEEEESNEDEEGEDDEEDDEDEGGNNNEDDNNNEEGDDDDDDDEDDNA</sequence>
<keyword evidence="2" id="KW-1133">Transmembrane helix</keyword>
<reference evidence="3 4" key="1">
    <citation type="submission" date="2014-02" db="EMBL/GenBank/DDBJ databases">
        <title>Single nucleus genome sequencing reveals high similarity among nuclei of an endomycorrhizal fungus.</title>
        <authorList>
            <person name="Lin K."/>
            <person name="Geurts R."/>
            <person name="Zhang Z."/>
            <person name="Limpens E."/>
            <person name="Saunders D.G."/>
            <person name="Mu D."/>
            <person name="Pang E."/>
            <person name="Cao H."/>
            <person name="Cha H."/>
            <person name="Lin T."/>
            <person name="Zhou Q."/>
            <person name="Shang Y."/>
            <person name="Li Y."/>
            <person name="Ivanov S."/>
            <person name="Sharma T."/>
            <person name="Velzen R.V."/>
            <person name="Ruijter N.D."/>
            <person name="Aanen D.K."/>
            <person name="Win J."/>
            <person name="Kamoun S."/>
            <person name="Bisseling T."/>
            <person name="Huang S."/>
        </authorList>
    </citation>
    <scope>NUCLEOTIDE SEQUENCE [LARGE SCALE GENOMIC DNA]</scope>
    <source>
        <strain evidence="4">DAOM197198w</strain>
    </source>
</reference>
<evidence type="ECO:0000313" key="3">
    <source>
        <dbReference type="EMBL" id="EXX57787.1"/>
    </source>
</evidence>
<dbReference type="HOGENOM" id="CLU_403396_0_0_1"/>
<accession>A0A015IKT7</accession>
<protein>
    <submittedName>
        <fullName evidence="3">Kel2p</fullName>
    </submittedName>
</protein>
<dbReference type="OrthoDB" id="432528at2759"/>